<protein>
    <submittedName>
        <fullName evidence="2">CSON008855 protein</fullName>
    </submittedName>
</protein>
<feature type="domain" description="Rhodanese" evidence="1">
    <location>
        <begin position="91"/>
        <end position="151"/>
    </location>
</feature>
<feature type="domain" description="Rhodanese" evidence="1">
    <location>
        <begin position="47"/>
        <end position="90"/>
    </location>
</feature>
<organism evidence="2">
    <name type="scientific">Culicoides sonorensis</name>
    <name type="common">Biting midge</name>
    <dbReference type="NCBI Taxonomy" id="179676"/>
    <lineage>
        <taxon>Eukaryota</taxon>
        <taxon>Metazoa</taxon>
        <taxon>Ecdysozoa</taxon>
        <taxon>Arthropoda</taxon>
        <taxon>Hexapoda</taxon>
        <taxon>Insecta</taxon>
        <taxon>Pterygota</taxon>
        <taxon>Neoptera</taxon>
        <taxon>Endopterygota</taxon>
        <taxon>Diptera</taxon>
        <taxon>Nematocera</taxon>
        <taxon>Chironomoidea</taxon>
        <taxon>Ceratopogonidae</taxon>
        <taxon>Ceratopogoninae</taxon>
        <taxon>Culicoides</taxon>
        <taxon>Monoculicoides</taxon>
    </lineage>
</organism>
<dbReference type="SMART" id="SM00450">
    <property type="entry name" value="RHOD"/>
    <property type="match status" value="1"/>
</dbReference>
<name>A0A336LPH9_CULSO</name>
<proteinExistence type="predicted"/>
<gene>
    <name evidence="2" type="primary">CSON008855</name>
</gene>
<dbReference type="PANTHER" id="PTHR44086">
    <property type="entry name" value="THIOSULFATE SULFURTRANSFERASE RDL2, MITOCHONDRIAL-RELATED"/>
    <property type="match status" value="1"/>
</dbReference>
<dbReference type="SUPFAM" id="SSF52821">
    <property type="entry name" value="Rhodanese/Cell cycle control phosphatase"/>
    <property type="match status" value="2"/>
</dbReference>
<dbReference type="PANTHER" id="PTHR44086:SF10">
    <property type="entry name" value="THIOSULFATE SULFURTRANSFERASE_RHODANESE-LIKE DOMAIN-CONTAINING PROTEIN 3"/>
    <property type="match status" value="1"/>
</dbReference>
<evidence type="ECO:0000259" key="1">
    <source>
        <dbReference type="PROSITE" id="PS50206"/>
    </source>
</evidence>
<evidence type="ECO:0000313" key="2">
    <source>
        <dbReference type="EMBL" id="SSX18287.1"/>
    </source>
</evidence>
<dbReference type="InterPro" id="IPR036873">
    <property type="entry name" value="Rhodanese-like_dom_sf"/>
</dbReference>
<accession>A0A336LPH9</accession>
<reference evidence="2" key="1">
    <citation type="submission" date="2018-07" db="EMBL/GenBank/DDBJ databases">
        <authorList>
            <person name="Quirk P.G."/>
            <person name="Krulwich T.A."/>
        </authorList>
    </citation>
    <scope>NUCLEOTIDE SEQUENCE</scope>
</reference>
<dbReference type="PROSITE" id="PS50206">
    <property type="entry name" value="RHODANESE_3"/>
    <property type="match status" value="2"/>
</dbReference>
<dbReference type="InterPro" id="IPR001763">
    <property type="entry name" value="Rhodanese-like_dom"/>
</dbReference>
<dbReference type="VEuPathDB" id="VectorBase:CSON008855"/>
<dbReference type="EMBL" id="UFQT01000033">
    <property type="protein sequence ID" value="SSX18287.1"/>
    <property type="molecule type" value="Genomic_DNA"/>
</dbReference>
<dbReference type="AlphaFoldDB" id="A0A336LPH9"/>
<dbReference type="Gene3D" id="3.40.250.10">
    <property type="entry name" value="Rhodanese-like domain"/>
    <property type="match status" value="2"/>
</dbReference>
<dbReference type="Pfam" id="PF00581">
    <property type="entry name" value="Rhodanese"/>
    <property type="match status" value="1"/>
</dbReference>
<sequence>MFVLSCLNVYTKYNFFCIVGDVERAFSDNTSSKEFERLYGVPKPKVDDYLILSCRTGRRSQTAIDIIEKLGYTNLVNTNNGMANVEEELKLPSDAFKQKYKREKPNETTEVIFHCLKGGRAQRACDTATGLGYKNARNFKGSWTEWAEKEGLPK</sequence>
<dbReference type="CDD" id="cd00158">
    <property type="entry name" value="RHOD"/>
    <property type="match status" value="1"/>
</dbReference>